<organism evidence="1 2">
    <name type="scientific">Fusibacter bizertensis</name>
    <dbReference type="NCBI Taxonomy" id="1488331"/>
    <lineage>
        <taxon>Bacteria</taxon>
        <taxon>Bacillati</taxon>
        <taxon>Bacillota</taxon>
        <taxon>Clostridia</taxon>
        <taxon>Eubacteriales</taxon>
        <taxon>Eubacteriales Family XII. Incertae Sedis</taxon>
        <taxon>Fusibacter</taxon>
    </lineage>
</organism>
<sequence length="59" mass="6462">MNIQPSSYQAQMLASVKQALNISVLQKTMKQDAQSVDSVIKAMEQSVSPNLGQNIDIKL</sequence>
<evidence type="ECO:0000313" key="2">
    <source>
        <dbReference type="Proteomes" id="UP001158045"/>
    </source>
</evidence>
<dbReference type="InterPro" id="IPR025906">
    <property type="entry name" value="YjfB_motility"/>
</dbReference>
<dbReference type="Proteomes" id="UP001158045">
    <property type="component" value="Unassembled WGS sequence"/>
</dbReference>
<name>A0ABT6NDV5_9FIRM</name>
<dbReference type="EMBL" id="JARYZI010000006">
    <property type="protein sequence ID" value="MDH8678608.1"/>
    <property type="molecule type" value="Genomic_DNA"/>
</dbReference>
<reference evidence="1 2" key="1">
    <citation type="submission" date="2023-04" db="EMBL/GenBank/DDBJ databases">
        <title>Fusibacter bizertensis strain WBS, isolated from littoral bottom sediments of the Arctic seas - biochemical and genomic analysis.</title>
        <authorList>
            <person name="Brioukhanov A.L."/>
        </authorList>
    </citation>
    <scope>NUCLEOTIDE SEQUENCE [LARGE SCALE GENOMIC DNA]</scope>
    <source>
        <strain evidence="1 2">WBS</strain>
    </source>
</reference>
<accession>A0ABT6NDV5</accession>
<comment type="caution">
    <text evidence="1">The sequence shown here is derived from an EMBL/GenBank/DDBJ whole genome shotgun (WGS) entry which is preliminary data.</text>
</comment>
<proteinExistence type="predicted"/>
<gene>
    <name evidence="1" type="ORF">QE109_10645</name>
</gene>
<dbReference type="RefSeq" id="WP_281094457.1">
    <property type="nucleotide sequence ID" value="NZ_JARYZI010000006.1"/>
</dbReference>
<protein>
    <submittedName>
        <fullName evidence="1">YjfB family protein</fullName>
    </submittedName>
</protein>
<keyword evidence="2" id="KW-1185">Reference proteome</keyword>
<evidence type="ECO:0000313" key="1">
    <source>
        <dbReference type="EMBL" id="MDH8678608.1"/>
    </source>
</evidence>
<dbReference type="Pfam" id="PF14070">
    <property type="entry name" value="YjfB_motility"/>
    <property type="match status" value="1"/>
</dbReference>